<evidence type="ECO:0000313" key="1">
    <source>
        <dbReference type="EMBL" id="SFJ56555.1"/>
    </source>
</evidence>
<name>A0A1I3SCV3_9EURY</name>
<dbReference type="GeneID" id="14208503"/>
<dbReference type="AlphaFoldDB" id="A0A1I3SCV3"/>
<sequence length="118" mass="13957">MTPFLDYYIFNGIPIPRPGRDSTLRQRVVELSGHLAAVDDRYEDWADEVGVDFGPLDEDEKQAKIHELDAVVAHLYGLSRENLQVIFETFHDNWDHEHRMNAVLEHYDEWAERLEYEE</sequence>
<reference evidence="1 2" key="1">
    <citation type="submission" date="2016-10" db="EMBL/GenBank/DDBJ databases">
        <authorList>
            <person name="de Groot N.N."/>
        </authorList>
    </citation>
    <scope>NUCLEOTIDE SEQUENCE [LARGE SCALE GENOMIC DNA]</scope>
    <source>
        <strain evidence="1 2">SP2</strain>
    </source>
</reference>
<accession>A0A1I3SCV3</accession>
<proteinExistence type="predicted"/>
<protein>
    <submittedName>
        <fullName evidence="1">Uncharacterized protein</fullName>
    </submittedName>
</protein>
<dbReference type="RefSeq" id="WP_005580423.1">
    <property type="nucleotide sequence ID" value="NZ_FORO01000040.1"/>
</dbReference>
<dbReference type="OrthoDB" id="45790at2157"/>
<gene>
    <name evidence="1" type="ORF">SAMN05443661_1401</name>
</gene>
<dbReference type="Proteomes" id="UP000182829">
    <property type="component" value="Unassembled WGS sequence"/>
</dbReference>
<dbReference type="EMBL" id="FORO01000040">
    <property type="protein sequence ID" value="SFJ56555.1"/>
    <property type="molecule type" value="Genomic_DNA"/>
</dbReference>
<evidence type="ECO:0000313" key="2">
    <source>
        <dbReference type="Proteomes" id="UP000182829"/>
    </source>
</evidence>
<organism evidence="1 2">
    <name type="scientific">Natronobacterium gregoryi</name>
    <dbReference type="NCBI Taxonomy" id="44930"/>
    <lineage>
        <taxon>Archaea</taxon>
        <taxon>Methanobacteriati</taxon>
        <taxon>Methanobacteriota</taxon>
        <taxon>Stenosarchaea group</taxon>
        <taxon>Halobacteria</taxon>
        <taxon>Halobacteriales</taxon>
        <taxon>Natrialbaceae</taxon>
        <taxon>Natronobacterium</taxon>
    </lineage>
</organism>